<dbReference type="InterPro" id="IPR010383">
    <property type="entry name" value="Glyco_hydrolase_94_b-supersand"/>
</dbReference>
<evidence type="ECO:0000256" key="2">
    <source>
        <dbReference type="ARBA" id="ARBA00022679"/>
    </source>
</evidence>
<dbReference type="KEGG" id="acht:bsdcttw_10950"/>
<accession>A0A7I8DL57</accession>
<keyword evidence="2" id="KW-0808">Transferase</keyword>
<dbReference type="CDD" id="cd11749">
    <property type="entry name" value="GH94N_LBP_like"/>
    <property type="match status" value="1"/>
</dbReference>
<dbReference type="Pfam" id="PF06165">
    <property type="entry name" value="GH94_b-supersand"/>
    <property type="match status" value="1"/>
</dbReference>
<dbReference type="Pfam" id="PF17167">
    <property type="entry name" value="Glyco_hydro_94"/>
    <property type="match status" value="1"/>
</dbReference>
<dbReference type="Gene3D" id="2.70.98.40">
    <property type="entry name" value="Glycoside hydrolase, family 65, N-terminal domain"/>
    <property type="match status" value="1"/>
</dbReference>
<reference evidence="5 6" key="2">
    <citation type="submission" date="2020-08" db="EMBL/GenBank/DDBJ databases">
        <authorList>
            <person name="Ueki A."/>
            <person name="Tonouchi A."/>
        </authorList>
    </citation>
    <scope>NUCLEOTIDE SEQUENCE [LARGE SCALE GENOMIC DNA]</scope>
    <source>
        <strain evidence="5 6">CTTW</strain>
    </source>
</reference>
<keyword evidence="1" id="KW-0328">Glycosyltransferase</keyword>
<dbReference type="AlphaFoldDB" id="A0A7I8DL57"/>
<dbReference type="Proteomes" id="UP000515703">
    <property type="component" value="Chromosome"/>
</dbReference>
<name>A0A7I8DL57_9FIRM</name>
<dbReference type="InterPro" id="IPR008928">
    <property type="entry name" value="6-hairpin_glycosidase_sf"/>
</dbReference>
<dbReference type="InterPro" id="IPR052047">
    <property type="entry name" value="GH94_Enzymes"/>
</dbReference>
<feature type="domain" description="Glycosyl hydrolase 94 supersandwich" evidence="3">
    <location>
        <begin position="77"/>
        <end position="311"/>
    </location>
</feature>
<dbReference type="SUPFAM" id="SSF48208">
    <property type="entry name" value="Six-hairpin glycosidases"/>
    <property type="match status" value="1"/>
</dbReference>
<dbReference type="Gene3D" id="1.50.10.10">
    <property type="match status" value="1"/>
</dbReference>
<proteinExistence type="predicted"/>
<dbReference type="RefSeq" id="WP_185258410.1">
    <property type="nucleotide sequence ID" value="NZ_AP023368.1"/>
</dbReference>
<evidence type="ECO:0000313" key="6">
    <source>
        <dbReference type="Proteomes" id="UP000515703"/>
    </source>
</evidence>
<evidence type="ECO:0000256" key="1">
    <source>
        <dbReference type="ARBA" id="ARBA00022676"/>
    </source>
</evidence>
<protein>
    <recommendedName>
        <fullName evidence="7">Cellobiose phosphorylase</fullName>
    </recommendedName>
</protein>
<feature type="domain" description="Glycosyl hydrolase 94 catalytic" evidence="4">
    <location>
        <begin position="629"/>
        <end position="814"/>
    </location>
</feature>
<dbReference type="GO" id="GO:0005975">
    <property type="term" value="P:carbohydrate metabolic process"/>
    <property type="evidence" value="ECO:0007669"/>
    <property type="project" value="InterPro"/>
</dbReference>
<keyword evidence="6" id="KW-1185">Reference proteome</keyword>
<dbReference type="PANTHER" id="PTHR37469">
    <property type="entry name" value="CELLOBIONIC ACID PHOSPHORYLASE-RELATED"/>
    <property type="match status" value="1"/>
</dbReference>
<gene>
    <name evidence="5" type="ORF">bsdcttw_10950</name>
</gene>
<evidence type="ECO:0000259" key="4">
    <source>
        <dbReference type="Pfam" id="PF17167"/>
    </source>
</evidence>
<organism evidence="5 6">
    <name type="scientific">Anaerocolumna chitinilytica</name>
    <dbReference type="NCBI Taxonomy" id="1727145"/>
    <lineage>
        <taxon>Bacteria</taxon>
        <taxon>Bacillati</taxon>
        <taxon>Bacillota</taxon>
        <taxon>Clostridia</taxon>
        <taxon>Lachnospirales</taxon>
        <taxon>Lachnospiraceae</taxon>
        <taxon>Anaerocolumna</taxon>
    </lineage>
</organism>
<evidence type="ECO:0000259" key="3">
    <source>
        <dbReference type="Pfam" id="PF06165"/>
    </source>
</evidence>
<dbReference type="EMBL" id="AP023368">
    <property type="protein sequence ID" value="BCJ98054.1"/>
    <property type="molecule type" value="Genomic_DNA"/>
</dbReference>
<sequence length="906" mass="103188">MKGYKYLDENGTFCLEDPELTGYLYFPIANEKGVMASITPTLAGDNKMGQNTFLLAPVSSEELHDKRGTRNFWVNIKGKGLWSVTGASAWQEAELFGKEKDKTVLTAGMMWQTLKRTSKKNGIEAEVTSFVPLAETLEIMMVTLRALEDELTVTPTAAIPLYGRSADNIRDHRHVTSLLHRMETVEEGIILNPTLTFDERGHRKNEVIYGVAGGASAFTLESEETKKTELPIGFYPVIEDFIGEGGSLTNPKALLFEEEPVKKGFTRDGYETLGGLAYNTCTLKKGEEKTYLVVFGYAQSKEDFLNQARPYLSKERCEKALEETKQYWLEKLNIKYHTGSKDFDRWMQWVDFQPILRRIYGCSFLPHHDYGKGGRGWRDLWQDCLALLIMNPDGVREMLWANYGGVRADGSNATIIGTKQGEFIADRNNITRVWMDHGVWPFLTTRLYIMQTGDTGLLFKESTYFKDLQAVRGEEKDLLWKAEDGNLLKTKEKEDYKGTILEHVLIQLLTAFYDVGEHNHMRLRGADWNDALDMAKDRGESVAFSALYGQNLVQLGEMLLHLKAEGMEKVSLLEEVFLLLNEDRNIYENTEAKISLLHDYCDKVRHTVSGIKKEITLTELAENLIGKGNWIKEHIRNTEWVNSKEGYSWYNSYYDNNGRRVEGDHEQGLRMMLTGQVFAIMSGIAKDEQVTEIAAAADKYLYAPELGGYKLNTNFHELKTDLGRMFGFAYGSKENGAVFAHMAVMYANALYQRNFAEEGYKVINSLYSHLSDFTKSRIYPGIPEYIGDNGRGLYHYLTGSASWLLLTVLTEIFGIKGDYGSLLLEPKLVKEQFDEEGKAAVSFVFQGKNFTVTYENKERKEVGDYRILEAFLEEEQLMLPEGRFLLSKEVIEKLDNSQHKITVRLA</sequence>
<dbReference type="GO" id="GO:0016757">
    <property type="term" value="F:glycosyltransferase activity"/>
    <property type="evidence" value="ECO:0007669"/>
    <property type="project" value="UniProtKB-KW"/>
</dbReference>
<reference evidence="5 6" key="1">
    <citation type="submission" date="2020-08" db="EMBL/GenBank/DDBJ databases">
        <title>Draft genome sequencing of an Anaerocolumna strain isolated from anoxic soil subjected to BSD treatment.</title>
        <authorList>
            <person name="Uek A."/>
            <person name="Tonouchi A."/>
        </authorList>
    </citation>
    <scope>NUCLEOTIDE SEQUENCE [LARGE SCALE GENOMIC DNA]</scope>
    <source>
        <strain evidence="5 6">CTTW</strain>
    </source>
</reference>
<dbReference type="PANTHER" id="PTHR37469:SF2">
    <property type="entry name" value="CELLOBIONIC ACID PHOSPHORYLASE"/>
    <property type="match status" value="1"/>
</dbReference>
<dbReference type="InterPro" id="IPR012341">
    <property type="entry name" value="6hp_glycosidase-like_sf"/>
</dbReference>
<dbReference type="InterPro" id="IPR037018">
    <property type="entry name" value="GH65_N"/>
</dbReference>
<evidence type="ECO:0000313" key="5">
    <source>
        <dbReference type="EMBL" id="BCJ98054.1"/>
    </source>
</evidence>
<evidence type="ECO:0008006" key="7">
    <source>
        <dbReference type="Google" id="ProtNLM"/>
    </source>
</evidence>
<dbReference type="InterPro" id="IPR033432">
    <property type="entry name" value="GH94_catalytic"/>
</dbReference>